<keyword evidence="4" id="KW-0645">Protease</keyword>
<dbReference type="PANTHER" id="PTHR45726">
    <property type="entry name" value="LEUKOTRIENE A-4 HYDROLASE"/>
    <property type="match status" value="1"/>
</dbReference>
<evidence type="ECO:0000256" key="3">
    <source>
        <dbReference type="ARBA" id="ARBA00022490"/>
    </source>
</evidence>
<comment type="subcellular location">
    <subcellularLocation>
        <location evidence="1">Cytoplasm</location>
    </subcellularLocation>
</comment>
<dbReference type="Gene3D" id="1.10.390.10">
    <property type="entry name" value="Neutral Protease Domain 2"/>
    <property type="match status" value="1"/>
</dbReference>
<evidence type="ECO:0000256" key="8">
    <source>
        <dbReference type="ARBA" id="ARBA00023049"/>
    </source>
</evidence>
<comment type="caution">
    <text evidence="12">The sequence shown here is derived from an EMBL/GenBank/DDBJ whole genome shotgun (WGS) entry which is preliminary data.</text>
</comment>
<proteinExistence type="inferred from homology"/>
<dbReference type="InterPro" id="IPR014782">
    <property type="entry name" value="Peptidase_M1_dom"/>
</dbReference>
<name>A0A9Q1C5H6_HOLLE</name>
<evidence type="ECO:0000256" key="2">
    <source>
        <dbReference type="ARBA" id="ARBA00010136"/>
    </source>
</evidence>
<protein>
    <submittedName>
        <fullName evidence="12">Aminopeptidase B</fullName>
    </submittedName>
</protein>
<dbReference type="SUPFAM" id="SSF55486">
    <property type="entry name" value="Metalloproteases ('zincins'), catalytic domain"/>
    <property type="match status" value="1"/>
</dbReference>
<feature type="binding site" evidence="10">
    <location>
        <position position="306"/>
    </location>
    <ligand>
        <name>Zn(2+)</name>
        <dbReference type="ChEBI" id="CHEBI:29105"/>
        <note>catalytic</note>
    </ligand>
</feature>
<dbReference type="EMBL" id="JAIZAY010000007">
    <property type="protein sequence ID" value="KAJ8038752.1"/>
    <property type="molecule type" value="Genomic_DNA"/>
</dbReference>
<evidence type="ECO:0000313" key="12">
    <source>
        <dbReference type="EMBL" id="KAJ8038752.1"/>
    </source>
</evidence>
<dbReference type="Proteomes" id="UP001152320">
    <property type="component" value="Chromosome 7"/>
</dbReference>
<dbReference type="GO" id="GO:0005737">
    <property type="term" value="C:cytoplasm"/>
    <property type="evidence" value="ECO:0007669"/>
    <property type="project" value="UniProtKB-SubCell"/>
</dbReference>
<dbReference type="InterPro" id="IPR045357">
    <property type="entry name" value="Aminopeptidase_N-like_N"/>
</dbReference>
<dbReference type="InterPro" id="IPR042097">
    <property type="entry name" value="Aminopeptidase_N-like_N_sf"/>
</dbReference>
<evidence type="ECO:0000256" key="10">
    <source>
        <dbReference type="PIRSR" id="PIRSR634015-3"/>
    </source>
</evidence>
<feature type="binding site" evidence="10">
    <location>
        <position position="302"/>
    </location>
    <ligand>
        <name>Zn(2+)</name>
        <dbReference type="ChEBI" id="CHEBI:29105"/>
        <note>catalytic</note>
    </ligand>
</feature>
<dbReference type="OrthoDB" id="79562at2759"/>
<dbReference type="PRINTS" id="PR00756">
    <property type="entry name" value="ALADIPTASE"/>
</dbReference>
<sequence>MPFGRAETKTRSLHSDHAVDVASVSNFRHFRVTHYHLDLEFDFRRKEIKGTVDLRMTCLHTCPTIILDCHHCVRLDNVVSLTSGQLLPFEVHPFSSYGAALHIHHPSVEGDVFTIQVQFLSGSGPSLNWQEPEQTAGREKPFFYSVGFTTTNRTLFPCCDSPAVKATYTAFIKVPSGFTAVMSAAHREELDGNKFYFKMDHPISTYLIAIAVGELVSQEIGPRSRVWAEPCMLDKAFFEFSGAVERYIQLGEKLFGPYVWERYDILVMPPSFPFGGMENPCLTFVTPGILVGDRSLLDVIMHEVTHSWFGNLVTNASWSELWLNEGITMYGQRCISAELHGEAYTCIEAATGRALLKARIEGTGEFHPLNRLRVIVSKDVEPDNTYNEVPYEKGYCFASYLENMAGGRKNFTEFLKYYCKEFKYKSVLAEDLLDLYLEYFPHLKASNIQDREGFSFKRWLMESGWPPYLPDLSAGDVLMKPAQDLAAQWMEYGHKQRKHLPTTDISSWKCYQIVHFLDNFLSFDAIPQEVLAKLSITYPQISQTHNAEIMVRWAQLIVRHNYRDGFACVENFLKSQAKQKYSLPVYTAMWRGTEETRLMAVSSFRETQKYLHINVRKNIERILSS</sequence>
<evidence type="ECO:0000256" key="6">
    <source>
        <dbReference type="ARBA" id="ARBA00022801"/>
    </source>
</evidence>
<comment type="similarity">
    <text evidence="2">Belongs to the peptidase M1 family.</text>
</comment>
<dbReference type="FunFam" id="3.30.2010.30:FF:000001">
    <property type="entry name" value="Leukotriene A(4) hydrolase"/>
    <property type="match status" value="1"/>
</dbReference>
<feature type="binding site" evidence="10">
    <location>
        <position position="325"/>
    </location>
    <ligand>
        <name>Zn(2+)</name>
        <dbReference type="ChEBI" id="CHEBI:29105"/>
        <note>catalytic</note>
    </ligand>
</feature>
<keyword evidence="8" id="KW-0482">Metalloprotease</keyword>
<dbReference type="SUPFAM" id="SSF63737">
    <property type="entry name" value="Leukotriene A4 hydrolase N-terminal domain"/>
    <property type="match status" value="1"/>
</dbReference>
<dbReference type="FunFam" id="1.10.390.10:FF:000003">
    <property type="entry name" value="Leukotriene A(4) hydrolase"/>
    <property type="match status" value="1"/>
</dbReference>
<dbReference type="GO" id="GO:0070006">
    <property type="term" value="F:metalloaminopeptidase activity"/>
    <property type="evidence" value="ECO:0007669"/>
    <property type="project" value="TreeGrafter"/>
</dbReference>
<dbReference type="InterPro" id="IPR049980">
    <property type="entry name" value="LTA4H_cat"/>
</dbReference>
<gene>
    <name evidence="12" type="ORF">HOLleu_16265</name>
</gene>
<comment type="cofactor">
    <cofactor evidence="10">
        <name>Zn(2+)</name>
        <dbReference type="ChEBI" id="CHEBI:29105"/>
    </cofactor>
    <text evidence="10">Binds 1 zinc ion per subunit.</text>
</comment>
<evidence type="ECO:0000256" key="9">
    <source>
        <dbReference type="PIRSR" id="PIRSR634015-1"/>
    </source>
</evidence>
<dbReference type="InterPro" id="IPR016024">
    <property type="entry name" value="ARM-type_fold"/>
</dbReference>
<dbReference type="InterPro" id="IPR015211">
    <property type="entry name" value="Peptidase_M1_C"/>
</dbReference>
<evidence type="ECO:0000256" key="5">
    <source>
        <dbReference type="ARBA" id="ARBA00022723"/>
    </source>
</evidence>
<keyword evidence="12" id="KW-0031">Aminopeptidase</keyword>
<keyword evidence="3" id="KW-0963">Cytoplasm</keyword>
<dbReference type="Gene3D" id="3.30.2010.30">
    <property type="match status" value="1"/>
</dbReference>
<dbReference type="CDD" id="cd09599">
    <property type="entry name" value="M1_LTA4H"/>
    <property type="match status" value="1"/>
</dbReference>
<keyword evidence="5 10" id="KW-0479">Metal-binding</keyword>
<feature type="active site" description="Proton acceptor" evidence="9">
    <location>
        <position position="303"/>
    </location>
</feature>
<dbReference type="InterPro" id="IPR001930">
    <property type="entry name" value="Peptidase_M1"/>
</dbReference>
<keyword evidence="7 10" id="KW-0862">Zinc</keyword>
<feature type="active site" description="Proton donor" evidence="9">
    <location>
        <position position="391"/>
    </location>
</feature>
<dbReference type="Pfam" id="PF09127">
    <property type="entry name" value="Leuk-A4-hydro_C"/>
    <property type="match status" value="1"/>
</dbReference>
<dbReference type="Pfam" id="PF01433">
    <property type="entry name" value="Peptidase_M1"/>
    <property type="match status" value="1"/>
</dbReference>
<dbReference type="Gene3D" id="1.25.40.320">
    <property type="entry name" value="Peptidase M1, leukotriene A4 hydrolase/aminopeptidase C-terminal domain"/>
    <property type="match status" value="1"/>
</dbReference>
<dbReference type="InterPro" id="IPR034015">
    <property type="entry name" value="M1_LTA4H"/>
</dbReference>
<dbReference type="Pfam" id="PF17900">
    <property type="entry name" value="Peptidase_M1_N"/>
    <property type="match status" value="1"/>
</dbReference>
<keyword evidence="13" id="KW-1185">Reference proteome</keyword>
<evidence type="ECO:0000256" key="1">
    <source>
        <dbReference type="ARBA" id="ARBA00004496"/>
    </source>
</evidence>
<evidence type="ECO:0000259" key="11">
    <source>
        <dbReference type="SMART" id="SM01263"/>
    </source>
</evidence>
<dbReference type="GO" id="GO:0006508">
    <property type="term" value="P:proteolysis"/>
    <property type="evidence" value="ECO:0007669"/>
    <property type="project" value="UniProtKB-KW"/>
</dbReference>
<keyword evidence="6" id="KW-0378">Hydrolase</keyword>
<dbReference type="PANTHER" id="PTHR45726:SF3">
    <property type="entry name" value="LEUKOTRIENE A-4 HYDROLASE"/>
    <property type="match status" value="1"/>
</dbReference>
<dbReference type="InterPro" id="IPR027268">
    <property type="entry name" value="Peptidase_M4/M1_CTD_sf"/>
</dbReference>
<dbReference type="SUPFAM" id="SSF48371">
    <property type="entry name" value="ARM repeat"/>
    <property type="match status" value="1"/>
</dbReference>
<dbReference type="SMART" id="SM01263">
    <property type="entry name" value="Leuk-A4-hydro_C"/>
    <property type="match status" value="1"/>
</dbReference>
<dbReference type="GO" id="GO:0008270">
    <property type="term" value="F:zinc ion binding"/>
    <property type="evidence" value="ECO:0007669"/>
    <property type="project" value="InterPro"/>
</dbReference>
<dbReference type="InterPro" id="IPR038502">
    <property type="entry name" value="M1_LTA-4_hydro/amino_C_sf"/>
</dbReference>
<reference evidence="12" key="1">
    <citation type="submission" date="2021-10" db="EMBL/GenBank/DDBJ databases">
        <title>Tropical sea cucumber genome reveals ecological adaptation and Cuvierian tubules defense mechanism.</title>
        <authorList>
            <person name="Chen T."/>
        </authorList>
    </citation>
    <scope>NUCLEOTIDE SEQUENCE</scope>
    <source>
        <strain evidence="12">Nanhai2018</strain>
        <tissue evidence="12">Muscle</tissue>
    </source>
</reference>
<evidence type="ECO:0000256" key="7">
    <source>
        <dbReference type="ARBA" id="ARBA00022833"/>
    </source>
</evidence>
<organism evidence="12 13">
    <name type="scientific">Holothuria leucospilota</name>
    <name type="common">Black long sea cucumber</name>
    <name type="synonym">Mertensiothuria leucospilota</name>
    <dbReference type="NCBI Taxonomy" id="206669"/>
    <lineage>
        <taxon>Eukaryota</taxon>
        <taxon>Metazoa</taxon>
        <taxon>Echinodermata</taxon>
        <taxon>Eleutherozoa</taxon>
        <taxon>Echinozoa</taxon>
        <taxon>Holothuroidea</taxon>
        <taxon>Aspidochirotacea</taxon>
        <taxon>Aspidochirotida</taxon>
        <taxon>Holothuriidae</taxon>
        <taxon>Holothuria</taxon>
    </lineage>
</organism>
<accession>A0A9Q1C5H6</accession>
<evidence type="ECO:0000256" key="4">
    <source>
        <dbReference type="ARBA" id="ARBA00022670"/>
    </source>
</evidence>
<feature type="domain" description="Peptidase M1 leukotriene A4 hydrolase/aminopeptidase C-terminal" evidence="11">
    <location>
        <begin position="477"/>
        <end position="623"/>
    </location>
</feature>
<dbReference type="Gene3D" id="2.60.40.1730">
    <property type="entry name" value="tricorn interacting facor f3 domain"/>
    <property type="match status" value="1"/>
</dbReference>
<dbReference type="AlphaFoldDB" id="A0A9Q1C5H6"/>
<evidence type="ECO:0000313" key="13">
    <source>
        <dbReference type="Proteomes" id="UP001152320"/>
    </source>
</evidence>